<accession>A0A0F9JU64</accession>
<protein>
    <submittedName>
        <fullName evidence="1">Uncharacterized protein</fullName>
    </submittedName>
</protein>
<comment type="caution">
    <text evidence="1">The sequence shown here is derived from an EMBL/GenBank/DDBJ whole genome shotgun (WGS) entry which is preliminary data.</text>
</comment>
<sequence length="60" mass="6869">MINRTLQSYKINVIKLVNAYDEATALLYIEKAWDQGVIGDYVRLALLGFLKRLIKQEVGV</sequence>
<organism evidence="1">
    <name type="scientific">marine sediment metagenome</name>
    <dbReference type="NCBI Taxonomy" id="412755"/>
    <lineage>
        <taxon>unclassified sequences</taxon>
        <taxon>metagenomes</taxon>
        <taxon>ecological metagenomes</taxon>
    </lineage>
</organism>
<dbReference type="AlphaFoldDB" id="A0A0F9JU64"/>
<evidence type="ECO:0000313" key="1">
    <source>
        <dbReference type="EMBL" id="KKM13443.1"/>
    </source>
</evidence>
<proteinExistence type="predicted"/>
<name>A0A0F9JU64_9ZZZZ</name>
<reference evidence="1" key="1">
    <citation type="journal article" date="2015" name="Nature">
        <title>Complex archaea that bridge the gap between prokaryotes and eukaryotes.</title>
        <authorList>
            <person name="Spang A."/>
            <person name="Saw J.H."/>
            <person name="Jorgensen S.L."/>
            <person name="Zaremba-Niedzwiedzka K."/>
            <person name="Martijn J."/>
            <person name="Lind A.E."/>
            <person name="van Eijk R."/>
            <person name="Schleper C."/>
            <person name="Guy L."/>
            <person name="Ettema T.J."/>
        </authorList>
    </citation>
    <scope>NUCLEOTIDE SEQUENCE</scope>
</reference>
<dbReference type="EMBL" id="LAZR01015378">
    <property type="protein sequence ID" value="KKM13443.1"/>
    <property type="molecule type" value="Genomic_DNA"/>
</dbReference>
<gene>
    <name evidence="1" type="ORF">LCGC14_1716240</name>
</gene>